<proteinExistence type="predicted"/>
<dbReference type="Proteomes" id="UP000285326">
    <property type="component" value="Unassembled WGS sequence"/>
</dbReference>
<comment type="caution">
    <text evidence="1">The sequence shown here is derived from an EMBL/GenBank/DDBJ whole genome shotgun (WGS) entry which is preliminary data.</text>
</comment>
<dbReference type="EMBL" id="MCBS01017459">
    <property type="protein sequence ID" value="RKF82148.1"/>
    <property type="molecule type" value="Genomic_DNA"/>
</dbReference>
<accession>A0A420J5U7</accession>
<gene>
    <name evidence="1" type="ORF">GcM1_174011</name>
</gene>
<dbReference type="AlphaFoldDB" id="A0A420J5U7"/>
<organism evidence="1 2">
    <name type="scientific">Golovinomyces cichoracearum</name>
    <dbReference type="NCBI Taxonomy" id="62708"/>
    <lineage>
        <taxon>Eukaryota</taxon>
        <taxon>Fungi</taxon>
        <taxon>Dikarya</taxon>
        <taxon>Ascomycota</taxon>
        <taxon>Pezizomycotina</taxon>
        <taxon>Leotiomycetes</taxon>
        <taxon>Erysiphales</taxon>
        <taxon>Erysiphaceae</taxon>
        <taxon>Golovinomyces</taxon>
    </lineage>
</organism>
<sequence length="44" mass="5171">MSNNGHRGRILFEIIKKMDERENAQIGLRKLIQFDMELQVGQVN</sequence>
<name>A0A420J5U7_9PEZI</name>
<evidence type="ECO:0000313" key="1">
    <source>
        <dbReference type="EMBL" id="RKF82148.1"/>
    </source>
</evidence>
<reference evidence="1 2" key="1">
    <citation type="journal article" date="2018" name="BMC Genomics">
        <title>Comparative genome analyses reveal sequence features reflecting distinct modes of host-adaptation between dicot and monocot powdery mildew.</title>
        <authorList>
            <person name="Wu Y."/>
            <person name="Ma X."/>
            <person name="Pan Z."/>
            <person name="Kale S.D."/>
            <person name="Song Y."/>
            <person name="King H."/>
            <person name="Zhang Q."/>
            <person name="Presley C."/>
            <person name="Deng X."/>
            <person name="Wei C.I."/>
            <person name="Xiao S."/>
        </authorList>
    </citation>
    <scope>NUCLEOTIDE SEQUENCE [LARGE SCALE GENOMIC DNA]</scope>
    <source>
        <strain evidence="1">UMSG1</strain>
    </source>
</reference>
<evidence type="ECO:0000313" key="2">
    <source>
        <dbReference type="Proteomes" id="UP000285326"/>
    </source>
</evidence>
<protein>
    <submittedName>
        <fullName evidence="1">Uncharacterized protein</fullName>
    </submittedName>
</protein>